<dbReference type="SUPFAM" id="SSF53474">
    <property type="entry name" value="alpha/beta-Hydrolases"/>
    <property type="match status" value="1"/>
</dbReference>
<keyword evidence="2" id="KW-1185">Reference proteome</keyword>
<dbReference type="InterPro" id="IPR029058">
    <property type="entry name" value="AB_hydrolase_fold"/>
</dbReference>
<dbReference type="GO" id="GO:0004185">
    <property type="term" value="F:serine-type carboxypeptidase activity"/>
    <property type="evidence" value="ECO:0007669"/>
    <property type="project" value="InterPro"/>
</dbReference>
<dbReference type="Gene3D" id="3.40.50.1820">
    <property type="entry name" value="alpha/beta hydrolase"/>
    <property type="match status" value="1"/>
</dbReference>
<comment type="caution">
    <text evidence="1">The sequence shown here is derived from an EMBL/GenBank/DDBJ whole genome shotgun (WGS) entry which is preliminary data.</text>
</comment>
<dbReference type="RefSeq" id="WP_154377784.1">
    <property type="nucleotide sequence ID" value="NZ_WKJK01000007.1"/>
</dbReference>
<reference evidence="1 2" key="1">
    <citation type="submission" date="2019-11" db="EMBL/GenBank/DDBJ databases">
        <title>Novel species isolated from a subtropical stream in China.</title>
        <authorList>
            <person name="Lu H."/>
        </authorList>
    </citation>
    <scope>NUCLEOTIDE SEQUENCE [LARGE SCALE GENOMIC DNA]</scope>
    <source>
        <strain evidence="1 2">FT80W</strain>
    </source>
</reference>
<dbReference type="GO" id="GO:0006508">
    <property type="term" value="P:proteolysis"/>
    <property type="evidence" value="ECO:0007669"/>
    <property type="project" value="InterPro"/>
</dbReference>
<organism evidence="1 2">
    <name type="scientific">Duganella guangzhouensis</name>
    <dbReference type="NCBI Taxonomy" id="2666084"/>
    <lineage>
        <taxon>Bacteria</taxon>
        <taxon>Pseudomonadati</taxon>
        <taxon>Pseudomonadota</taxon>
        <taxon>Betaproteobacteria</taxon>
        <taxon>Burkholderiales</taxon>
        <taxon>Oxalobacteraceae</taxon>
        <taxon>Telluria group</taxon>
        <taxon>Duganella</taxon>
    </lineage>
</organism>
<dbReference type="InterPro" id="IPR001563">
    <property type="entry name" value="Peptidase_S10"/>
</dbReference>
<name>A0A6I2L584_9BURK</name>
<sequence>MAWSGAALAAVPVDTISKPQSGVFNQVKVGYTANLEHIPVRDDKAGTAADLVAFSYVASKAPVTRPVVFIFNGGPIVPSYFLHILALGPKRLAIPDDLSTPPSSFKLVDNSYSLLDVADLVFFDPAGTGYSRVTDGTKPEAMFSTDADARQLTNLVQEWSRKHGRTASPKYLLGESYGTIRAAVAAQQIAELKEPQNLRGVILLGQALNIVETVYRPANIVSYTASLPTLAATGWYHGKVERRGRSFEQFMDEVRLFARTDYLVALYQGSALDVTEERRLAAKLADMTGLSAETFLASHLRISKPQYRNQLLKADGAVLGANDARYSGPAGKGDPADAVVPAVGTAFKQYISATLGVPADGDYLTESPVRGLDDWRWGATTPFSNWPYMDNIGKAMTLLPKLKLAIGVGYQDTLTTVGATEYAVSQSSWPANRTHLYYYQGGHMFYTIEASLKRLSSDLHAMIKDAGDDH</sequence>
<dbReference type="Pfam" id="PF00450">
    <property type="entry name" value="Peptidase_S10"/>
    <property type="match status" value="1"/>
</dbReference>
<proteinExistence type="predicted"/>
<dbReference type="Proteomes" id="UP000433309">
    <property type="component" value="Unassembled WGS sequence"/>
</dbReference>
<dbReference type="AlphaFoldDB" id="A0A6I2L584"/>
<evidence type="ECO:0000313" key="1">
    <source>
        <dbReference type="EMBL" id="MRW91419.1"/>
    </source>
</evidence>
<gene>
    <name evidence="1" type="ORF">GJ699_15615</name>
</gene>
<dbReference type="EMBL" id="WKJK01000007">
    <property type="protein sequence ID" value="MRW91419.1"/>
    <property type="molecule type" value="Genomic_DNA"/>
</dbReference>
<protein>
    <submittedName>
        <fullName evidence="1">Peptidase S10</fullName>
    </submittedName>
</protein>
<evidence type="ECO:0000313" key="2">
    <source>
        <dbReference type="Proteomes" id="UP000433309"/>
    </source>
</evidence>
<accession>A0A6I2L584</accession>